<sequence length="594" mass="64914">MIDDEFFDATPELQTIRQWAHARFAAKWAVFLAVLGRVLASTGPGVQLPGVIGGPASLNMIMAFVAPSGGGKGITDRVAREIWPSSIIERPIGSGEGIAALFAPPKKEGTEQITRAILHSPEIDTMAGLASRQGNIFLAQLKSAVMGEMLGQSNASDATSRIVLPHSYRLILSVGAQPGHCDVIFNDTSGGTPQRVVWVLTIDPDMPSEAPPDPEPLNTRLPSWAHTDTVMTYGPTEIREHIITAHLARQRGEASALDGHRMLTRLKVAAGLAILHHRSVISDLDWRLSDMVMAVSDQTRDWIVEEAKQAARAKVRERAISRATFDEVIDDRHEKTVRSRILRLLTTGPKSRSELRRAMGKQHYREAFDAVLPHLEKVSQVIVIAGEKAPHYKLNPEFTGEPEFTPENTSSEGVNQEFTGEPEATVTDLDTRRSHDSDPTKLTCSQWFNQYIAELRVAGQTTTTSFAAVEAGMAIGFTKGNIRAAASAHPDVHTINRKGGTATWSIEPGKRPPAYQGAPQWLDEWLDRQTTDTVDPDDAKLAGEAAGHPWHSVRRAAGMSNRIESIPAHGDSRKDRIWRIASPSAHSTDDGYSA</sequence>
<proteinExistence type="predicted"/>
<accession>A0A6H0S9E1</accession>
<feature type="region of interest" description="Disordered" evidence="1">
    <location>
        <begin position="394"/>
        <end position="439"/>
    </location>
</feature>
<protein>
    <recommendedName>
        <fullName evidence="4">DUF3987 domain-containing protein</fullName>
    </recommendedName>
</protein>
<feature type="compositionally biased region" description="Basic and acidic residues" evidence="1">
    <location>
        <begin position="429"/>
        <end position="439"/>
    </location>
</feature>
<gene>
    <name evidence="2" type="ORF">EXE63_20745</name>
</gene>
<evidence type="ECO:0008006" key="4">
    <source>
        <dbReference type="Google" id="ProtNLM"/>
    </source>
</evidence>
<reference evidence="2 3" key="1">
    <citation type="submission" date="2019-04" db="EMBL/GenBank/DDBJ databases">
        <title>Draft, Whole-Genome Sequence of the Anthracene-degrading Mycobacterium frederiksbergense LB501T, Isolated from a Polycyclic Aromatic Hydrocarbon (PAH)-Contaminated Soil.</title>
        <authorList>
            <person name="Augelletti F."/>
        </authorList>
    </citation>
    <scope>NUCLEOTIDE SEQUENCE [LARGE SCALE GENOMIC DNA]</scope>
    <source>
        <strain evidence="2 3">LB 501T</strain>
    </source>
</reference>
<keyword evidence="3" id="KW-1185">Reference proteome</keyword>
<dbReference type="Proteomes" id="UP000501849">
    <property type="component" value="Chromosome"/>
</dbReference>
<evidence type="ECO:0000313" key="2">
    <source>
        <dbReference type="EMBL" id="QIV83049.1"/>
    </source>
</evidence>
<feature type="region of interest" description="Disordered" evidence="1">
    <location>
        <begin position="559"/>
        <end position="594"/>
    </location>
</feature>
<feature type="compositionally biased region" description="Low complexity" evidence="1">
    <location>
        <begin position="395"/>
        <end position="409"/>
    </location>
</feature>
<dbReference type="KEGG" id="mfre:EXE63_20745"/>
<dbReference type="AlphaFoldDB" id="A0A6H0S9E1"/>
<organism evidence="2 3">
    <name type="scientific">Mycolicibacterium frederiksbergense</name>
    <dbReference type="NCBI Taxonomy" id="117567"/>
    <lineage>
        <taxon>Bacteria</taxon>
        <taxon>Bacillati</taxon>
        <taxon>Actinomycetota</taxon>
        <taxon>Actinomycetes</taxon>
        <taxon>Mycobacteriales</taxon>
        <taxon>Mycobacteriaceae</taxon>
        <taxon>Mycolicibacterium</taxon>
    </lineage>
</organism>
<name>A0A6H0S9E1_9MYCO</name>
<dbReference type="RefSeq" id="WP_168143485.1">
    <property type="nucleotide sequence ID" value="NZ_CP038799.1"/>
</dbReference>
<dbReference type="EMBL" id="CP038799">
    <property type="protein sequence ID" value="QIV83049.1"/>
    <property type="molecule type" value="Genomic_DNA"/>
</dbReference>
<evidence type="ECO:0000256" key="1">
    <source>
        <dbReference type="SAM" id="MobiDB-lite"/>
    </source>
</evidence>
<evidence type="ECO:0000313" key="3">
    <source>
        <dbReference type="Proteomes" id="UP000501849"/>
    </source>
</evidence>